<gene>
    <name evidence="2" type="ORF">FOF46_10770</name>
</gene>
<dbReference type="AlphaFoldDB" id="A0A554VLE4"/>
<organism evidence="2 3">
    <name type="scientific">Aquimarina algiphila</name>
    <dbReference type="NCBI Taxonomy" id="2047982"/>
    <lineage>
        <taxon>Bacteria</taxon>
        <taxon>Pseudomonadati</taxon>
        <taxon>Bacteroidota</taxon>
        <taxon>Flavobacteriia</taxon>
        <taxon>Flavobacteriales</taxon>
        <taxon>Flavobacteriaceae</taxon>
        <taxon>Aquimarina</taxon>
    </lineage>
</organism>
<evidence type="ECO:0000313" key="3">
    <source>
        <dbReference type="Proteomes" id="UP000318833"/>
    </source>
</evidence>
<feature type="domain" description="Cyclic nucleotide-binding" evidence="1">
    <location>
        <begin position="30"/>
        <end position="117"/>
    </location>
</feature>
<dbReference type="Proteomes" id="UP000318833">
    <property type="component" value="Unassembled WGS sequence"/>
</dbReference>
<dbReference type="InterPro" id="IPR018490">
    <property type="entry name" value="cNMP-bd_dom_sf"/>
</dbReference>
<dbReference type="InterPro" id="IPR000595">
    <property type="entry name" value="cNMP-bd_dom"/>
</dbReference>
<comment type="caution">
    <text evidence="2">The sequence shown here is derived from an EMBL/GenBank/DDBJ whole genome shotgun (WGS) entry which is preliminary data.</text>
</comment>
<proteinExistence type="predicted"/>
<evidence type="ECO:0000313" key="2">
    <source>
        <dbReference type="EMBL" id="TSE08945.1"/>
    </source>
</evidence>
<dbReference type="InterPro" id="IPR014710">
    <property type="entry name" value="RmlC-like_jellyroll"/>
</dbReference>
<dbReference type="CDD" id="cd00038">
    <property type="entry name" value="CAP_ED"/>
    <property type="match status" value="1"/>
</dbReference>
<keyword evidence="3" id="KW-1185">Reference proteome</keyword>
<accession>A0A554VLE4</accession>
<reference evidence="2 3" key="1">
    <citation type="submission" date="2019-07" db="EMBL/GenBank/DDBJ databases">
        <title>The draft genome sequence of Aquimarina algiphila M91.</title>
        <authorList>
            <person name="Meng X."/>
        </authorList>
    </citation>
    <scope>NUCLEOTIDE SEQUENCE [LARGE SCALE GENOMIC DNA]</scope>
    <source>
        <strain evidence="2 3">M91</strain>
    </source>
</reference>
<evidence type="ECO:0000259" key="1">
    <source>
        <dbReference type="Pfam" id="PF00027"/>
    </source>
</evidence>
<dbReference type="RefSeq" id="WP_109434768.1">
    <property type="nucleotide sequence ID" value="NZ_CANLFO010000014.1"/>
</dbReference>
<dbReference type="Gene3D" id="2.60.120.10">
    <property type="entry name" value="Jelly Rolls"/>
    <property type="match status" value="1"/>
</dbReference>
<dbReference type="OrthoDB" id="792939at2"/>
<protein>
    <submittedName>
        <fullName evidence="2">Crp/Fnr family transcriptional regulator</fullName>
    </submittedName>
</protein>
<name>A0A554VLE4_9FLAO</name>
<dbReference type="SUPFAM" id="SSF51206">
    <property type="entry name" value="cAMP-binding domain-like"/>
    <property type="match status" value="1"/>
</dbReference>
<sequence>MNNSLLKFLNNTGTYSEKEVALLKEELQFRTLKKDEILLKKGDICSSFCFIITGSFYQYNIDANLDKNIIDLNVADDWVINHKSFTSRKPSQFFIQAFENSSVYEISIDAIHKLIAKSQSFLQMGKILEEATSRVDLFDNDYTPDEKYQYILKNKPELIQRFPQKLIASYLKITPETLSRVRKRFLKP</sequence>
<dbReference type="EMBL" id="VLNR01000018">
    <property type="protein sequence ID" value="TSE08945.1"/>
    <property type="molecule type" value="Genomic_DNA"/>
</dbReference>
<dbReference type="Pfam" id="PF00027">
    <property type="entry name" value="cNMP_binding"/>
    <property type="match status" value="1"/>
</dbReference>